<accession>A0A1I1JEV7</accession>
<dbReference type="OrthoDB" id="9810297at2"/>
<dbReference type="InterPro" id="IPR031341">
    <property type="entry name" value="Methyltr_RsmF_N"/>
</dbReference>
<dbReference type="PROSITE" id="PS51686">
    <property type="entry name" value="SAM_MT_RSMB_NOP"/>
    <property type="match status" value="1"/>
</dbReference>
<dbReference type="GO" id="GO:0003723">
    <property type="term" value="F:RNA binding"/>
    <property type="evidence" value="ECO:0007669"/>
    <property type="project" value="UniProtKB-UniRule"/>
</dbReference>
<dbReference type="EMBL" id="FOLE01000005">
    <property type="protein sequence ID" value="SFC44513.1"/>
    <property type="molecule type" value="Genomic_DNA"/>
</dbReference>
<name>A0A1I1JEV7_9BACT</name>
<evidence type="ECO:0000259" key="7">
    <source>
        <dbReference type="PROSITE" id="PS51686"/>
    </source>
</evidence>
<gene>
    <name evidence="8" type="ORF">SAMN05421780_105235</name>
</gene>
<dbReference type="Gene3D" id="2.30.130.60">
    <property type="match status" value="1"/>
</dbReference>
<dbReference type="Gene3D" id="3.40.50.150">
    <property type="entry name" value="Vaccinia Virus protein VP39"/>
    <property type="match status" value="1"/>
</dbReference>
<proteinExistence type="inferred from homology"/>
<evidence type="ECO:0000256" key="5">
    <source>
        <dbReference type="ARBA" id="ARBA00022884"/>
    </source>
</evidence>
<protein>
    <submittedName>
        <fullName evidence="8">16S rRNA C967 or C1407 C5-methylase, RsmB/RsmF family</fullName>
    </submittedName>
</protein>
<feature type="binding site" evidence="6">
    <location>
        <begin position="112"/>
        <end position="118"/>
    </location>
    <ligand>
        <name>S-adenosyl-L-methionine</name>
        <dbReference type="ChEBI" id="CHEBI:59789"/>
    </ligand>
</feature>
<dbReference type="InterPro" id="IPR027391">
    <property type="entry name" value="Nol1_Nop2_Fmu_2"/>
</dbReference>
<keyword evidence="1" id="KW-0963">Cytoplasm</keyword>
<keyword evidence="4 6" id="KW-0949">S-adenosyl-L-methionine</keyword>
<sequence length="451" mass="50635">MQNSIQVPAALLESLAHLPYFETEPFLAVHAQAQAPVSIRLNPHKNYLLPDAAQPVAWCENGFYLPSRPVFTLDPLFHAGCYYVQEASSMFIDFLLKNLLETETPIRALDLCAAPGGKSTLLQAALPEGSLLVSNEVIKARSGILAENLSKWGASNTVVTSNDPSDFGRLTGWFDLLLVDAPCSGSGMFRKDTDAIAEWSEENVTLCSQRQQRILADVLPTLKENGLLIYATCSYSEAENEQIVDWLIDEFEMQPVTVPIPSEWGIVFTQTPKNQAGVYRFFPHLVRGEGLFVACLRKTQPEDEAQHRSRQKPAKLDTKLLRKWLSDEQLSFMPLQEAVLAVPADLEADIKCLADNFYLRKAGVRLGELTAKELIPAHELAVSTCLAEDCTRIDLTKEQAIAYLRRDNFELDTNVRGWAVVCYENVPLGWVKALPNRFNNYYPKEWRILMQ</sequence>
<dbReference type="Gene3D" id="3.30.70.1170">
    <property type="entry name" value="Sun protein, domain 3"/>
    <property type="match status" value="1"/>
</dbReference>
<dbReference type="Pfam" id="PF17125">
    <property type="entry name" value="Methyltr_RsmF_N"/>
    <property type="match status" value="1"/>
</dbReference>
<evidence type="ECO:0000256" key="1">
    <source>
        <dbReference type="ARBA" id="ARBA00022490"/>
    </source>
</evidence>
<dbReference type="InterPro" id="IPR049560">
    <property type="entry name" value="MeTrfase_RsmB-F_NOP2_cat"/>
</dbReference>
<evidence type="ECO:0000256" key="3">
    <source>
        <dbReference type="ARBA" id="ARBA00022679"/>
    </source>
</evidence>
<feature type="active site" description="Nucleophile" evidence="6">
    <location>
        <position position="233"/>
    </location>
</feature>
<dbReference type="InterPro" id="IPR023267">
    <property type="entry name" value="RCMT"/>
</dbReference>
<dbReference type="Pfam" id="PF01189">
    <property type="entry name" value="Methyltr_RsmB-F"/>
    <property type="match status" value="1"/>
</dbReference>
<feature type="binding site" evidence="6">
    <location>
        <position position="136"/>
    </location>
    <ligand>
        <name>S-adenosyl-L-methionine</name>
        <dbReference type="ChEBI" id="CHEBI:59789"/>
    </ligand>
</feature>
<dbReference type="PANTHER" id="PTHR22807:SF30">
    <property type="entry name" value="28S RRNA (CYTOSINE(4447)-C(5))-METHYLTRANSFERASE-RELATED"/>
    <property type="match status" value="1"/>
</dbReference>
<keyword evidence="3 6" id="KW-0808">Transferase</keyword>
<keyword evidence="5 6" id="KW-0694">RNA-binding</keyword>
<feature type="binding site" evidence="6">
    <location>
        <position position="163"/>
    </location>
    <ligand>
        <name>S-adenosyl-L-methionine</name>
        <dbReference type="ChEBI" id="CHEBI:59789"/>
    </ligand>
</feature>
<evidence type="ECO:0000256" key="4">
    <source>
        <dbReference type="ARBA" id="ARBA00022691"/>
    </source>
</evidence>
<dbReference type="InterPro" id="IPR029063">
    <property type="entry name" value="SAM-dependent_MTases_sf"/>
</dbReference>
<dbReference type="GO" id="GO:0001510">
    <property type="term" value="P:RNA methylation"/>
    <property type="evidence" value="ECO:0007669"/>
    <property type="project" value="InterPro"/>
</dbReference>
<dbReference type="STRING" id="927664.SAMN05421780_105235"/>
<comment type="similarity">
    <text evidence="6">Belongs to the class I-like SAM-binding methyltransferase superfamily. RsmB/NOP family.</text>
</comment>
<dbReference type="PANTHER" id="PTHR22807">
    <property type="entry name" value="NOP2 YEAST -RELATED NOL1/NOP2/FMU SUN DOMAIN-CONTAINING"/>
    <property type="match status" value="1"/>
</dbReference>
<evidence type="ECO:0000313" key="9">
    <source>
        <dbReference type="Proteomes" id="UP000199514"/>
    </source>
</evidence>
<dbReference type="Proteomes" id="UP000199514">
    <property type="component" value="Unassembled WGS sequence"/>
</dbReference>
<dbReference type="AlphaFoldDB" id="A0A1I1JEV7"/>
<evidence type="ECO:0000313" key="8">
    <source>
        <dbReference type="EMBL" id="SFC44513.1"/>
    </source>
</evidence>
<keyword evidence="2 6" id="KW-0489">Methyltransferase</keyword>
<dbReference type="SUPFAM" id="SSF53335">
    <property type="entry name" value="S-adenosyl-L-methionine-dependent methyltransferases"/>
    <property type="match status" value="1"/>
</dbReference>
<feature type="domain" description="SAM-dependent MTase RsmB/NOP-type" evidence="7">
    <location>
        <begin position="15"/>
        <end position="299"/>
    </location>
</feature>
<feature type="binding site" evidence="6">
    <location>
        <position position="180"/>
    </location>
    <ligand>
        <name>S-adenosyl-L-methionine</name>
        <dbReference type="ChEBI" id="CHEBI:59789"/>
    </ligand>
</feature>
<reference evidence="8 9" key="1">
    <citation type="submission" date="2016-10" db="EMBL/GenBank/DDBJ databases">
        <authorList>
            <person name="de Groot N.N."/>
        </authorList>
    </citation>
    <scope>NUCLEOTIDE SEQUENCE [LARGE SCALE GENOMIC DNA]</scope>
    <source>
        <strain evidence="8 9">DSM 6793</strain>
    </source>
</reference>
<evidence type="ECO:0000256" key="2">
    <source>
        <dbReference type="ARBA" id="ARBA00022603"/>
    </source>
</evidence>
<dbReference type="RefSeq" id="WP_091512013.1">
    <property type="nucleotide sequence ID" value="NZ_FOLE01000005.1"/>
</dbReference>
<dbReference type="InterPro" id="IPR001678">
    <property type="entry name" value="MeTrfase_RsmB-F_NOP2_dom"/>
</dbReference>
<dbReference type="Pfam" id="PF13636">
    <property type="entry name" value="Methyltranf_PUA"/>
    <property type="match status" value="1"/>
</dbReference>
<dbReference type="GO" id="GO:0008173">
    <property type="term" value="F:RNA methyltransferase activity"/>
    <property type="evidence" value="ECO:0007669"/>
    <property type="project" value="InterPro"/>
</dbReference>
<evidence type="ECO:0000256" key="6">
    <source>
        <dbReference type="PROSITE-ProRule" id="PRU01023"/>
    </source>
</evidence>
<organism evidence="8 9">
    <name type="scientific">Flexibacter flexilis DSM 6793</name>
    <dbReference type="NCBI Taxonomy" id="927664"/>
    <lineage>
        <taxon>Bacteria</taxon>
        <taxon>Pseudomonadati</taxon>
        <taxon>Bacteroidota</taxon>
        <taxon>Cytophagia</taxon>
        <taxon>Cytophagales</taxon>
        <taxon>Flexibacteraceae</taxon>
        <taxon>Flexibacter</taxon>
    </lineage>
</organism>
<dbReference type="PRINTS" id="PR02008">
    <property type="entry name" value="RCMTFAMILY"/>
</dbReference>
<keyword evidence="9" id="KW-1185">Reference proteome</keyword>